<evidence type="ECO:0000313" key="3">
    <source>
        <dbReference type="EMBL" id="PJF32206.1"/>
    </source>
</evidence>
<evidence type="ECO:0000313" key="4">
    <source>
        <dbReference type="Proteomes" id="UP000228921"/>
    </source>
</evidence>
<protein>
    <recommendedName>
        <fullName evidence="2">FAD-binding domain-containing protein</fullName>
    </recommendedName>
</protein>
<comment type="caution">
    <text evidence="3">The sequence shown here is derived from an EMBL/GenBank/DDBJ whole genome shotgun (WGS) entry which is preliminary data.</text>
</comment>
<dbReference type="PANTHER" id="PTHR42685">
    <property type="entry name" value="GERANYLGERANYL DIPHOSPHATE REDUCTASE"/>
    <property type="match status" value="1"/>
</dbReference>
<proteinExistence type="predicted"/>
<dbReference type="InterPro" id="IPR050407">
    <property type="entry name" value="Geranylgeranyl_reductase"/>
</dbReference>
<feature type="transmembrane region" description="Helical" evidence="1">
    <location>
        <begin position="461"/>
        <end position="479"/>
    </location>
</feature>
<evidence type="ECO:0000259" key="2">
    <source>
        <dbReference type="Pfam" id="PF01494"/>
    </source>
</evidence>
<accession>A0A2M8P3T5</accession>
<sequence>MSLSESHFDVIVVGGRPSGATLATRLAQGGLRVLLLDRATFPSLPAVSSPIIYACTMALLDEIGAPEAEYAYNTPKIRKLVSESRDYYRAIAVIPEDRGRDYAYAIDRARFDHALWRHAANTCGVTAIEGFGVTDLLWDSQRVIGVEGRRHTSRTPERFYADLVVGADGRWSLVARKVEAPLYNVDDSVATSLYYAYWRNVQPYDLGEPLMVAHGNLDGLGYLIMDSADNTAAVVCEGHTETIERFSQGAGAPEALYEALLRNAPRVWARLQGAERITTVRGLKHTPNYYHQPYGAGWALVGDAVHHKDPLGGQGVYDAVFSAKALAEQYLAYKRGAMDFESAMRGYQARLEEETLPVYHNTLAARANLAPTNPFQRLLGRYLVESPEVIDALARVPARMGDMTQIMTPRTIVLTVARGVARDARRALTGEMSPSAVPPLPVEREEGVQETSSYQQRLGCLGWLLALPAIMMFGGLAALRRNK</sequence>
<evidence type="ECO:0000256" key="1">
    <source>
        <dbReference type="SAM" id="Phobius"/>
    </source>
</evidence>
<dbReference type="PRINTS" id="PR00420">
    <property type="entry name" value="RNGMNOXGNASE"/>
</dbReference>
<keyword evidence="1" id="KW-0472">Membrane</keyword>
<gene>
    <name evidence="3" type="ORF">CUN51_00845</name>
</gene>
<feature type="domain" description="FAD-binding" evidence="2">
    <location>
        <begin position="8"/>
        <end position="330"/>
    </location>
</feature>
<dbReference type="Proteomes" id="UP000228921">
    <property type="component" value="Unassembled WGS sequence"/>
</dbReference>
<keyword evidence="1" id="KW-1133">Transmembrane helix</keyword>
<reference evidence="3 4" key="1">
    <citation type="submission" date="2017-11" db="EMBL/GenBank/DDBJ databases">
        <title>Evolution of Phototrophy in the Chloroflexi Phylum Driven by Horizontal Gene Transfer.</title>
        <authorList>
            <person name="Ward L.M."/>
            <person name="Hemp J."/>
            <person name="Shih P.M."/>
            <person name="Mcglynn S.E."/>
            <person name="Fischer W."/>
        </authorList>
    </citation>
    <scope>NUCLEOTIDE SEQUENCE [LARGE SCALE GENOMIC DNA]</scope>
    <source>
        <strain evidence="3">CP2_2F</strain>
    </source>
</reference>
<dbReference type="SUPFAM" id="SSF51905">
    <property type="entry name" value="FAD/NAD(P)-binding domain"/>
    <property type="match status" value="1"/>
</dbReference>
<dbReference type="InterPro" id="IPR002938">
    <property type="entry name" value="FAD-bd"/>
</dbReference>
<dbReference type="GO" id="GO:0071949">
    <property type="term" value="F:FAD binding"/>
    <property type="evidence" value="ECO:0007669"/>
    <property type="project" value="InterPro"/>
</dbReference>
<dbReference type="EMBL" id="PGTK01000001">
    <property type="protein sequence ID" value="PJF32206.1"/>
    <property type="molecule type" value="Genomic_DNA"/>
</dbReference>
<dbReference type="Gene3D" id="3.50.50.60">
    <property type="entry name" value="FAD/NAD(P)-binding domain"/>
    <property type="match status" value="1"/>
</dbReference>
<dbReference type="PANTHER" id="PTHR42685:SF22">
    <property type="entry name" value="CONDITIONED MEDIUM FACTOR RECEPTOR 1"/>
    <property type="match status" value="1"/>
</dbReference>
<dbReference type="Pfam" id="PF01494">
    <property type="entry name" value="FAD_binding_3"/>
    <property type="match status" value="1"/>
</dbReference>
<organism evidence="3 4">
    <name type="scientific">Candidatus Thermofonsia Clade 1 bacterium</name>
    <dbReference type="NCBI Taxonomy" id="2364210"/>
    <lineage>
        <taxon>Bacteria</taxon>
        <taxon>Bacillati</taxon>
        <taxon>Chloroflexota</taxon>
        <taxon>Candidatus Thermofontia</taxon>
        <taxon>Candidatus Thermofonsia Clade 1</taxon>
    </lineage>
</organism>
<dbReference type="AlphaFoldDB" id="A0A2M8P3T5"/>
<keyword evidence="1" id="KW-0812">Transmembrane</keyword>
<dbReference type="InterPro" id="IPR036188">
    <property type="entry name" value="FAD/NAD-bd_sf"/>
</dbReference>
<name>A0A2M8P3T5_9CHLR</name>